<feature type="region of interest" description="Disordered" evidence="13">
    <location>
        <begin position="326"/>
        <end position="347"/>
    </location>
</feature>
<dbReference type="InterPro" id="IPR039539">
    <property type="entry name" value="Ras_GTPase_bind_prot"/>
</dbReference>
<dbReference type="Pfam" id="PF00076">
    <property type="entry name" value="RRM_1"/>
    <property type="match status" value="1"/>
</dbReference>
<dbReference type="Pfam" id="PF02136">
    <property type="entry name" value="NTF2"/>
    <property type="match status" value="1"/>
</dbReference>
<dbReference type="GO" id="GO:0003729">
    <property type="term" value="F:mRNA binding"/>
    <property type="evidence" value="ECO:0007669"/>
    <property type="project" value="TreeGrafter"/>
</dbReference>
<dbReference type="SUPFAM" id="SSF54427">
    <property type="entry name" value="NTF2-like"/>
    <property type="match status" value="1"/>
</dbReference>
<keyword evidence="11" id="KW-0675">Receptor</keyword>
<keyword evidence="10 14" id="KW-0472">Membrane</keyword>
<feature type="compositionally biased region" description="Polar residues" evidence="13">
    <location>
        <begin position="425"/>
        <end position="448"/>
    </location>
</feature>
<dbReference type="PANTHER" id="PTHR10693">
    <property type="entry name" value="RAS GTPASE-ACTIVATING PROTEIN-BINDING PROTEIN"/>
    <property type="match status" value="1"/>
</dbReference>
<evidence type="ECO:0000256" key="4">
    <source>
        <dbReference type="ARBA" id="ARBA00022692"/>
    </source>
</evidence>
<evidence type="ECO:0000256" key="13">
    <source>
        <dbReference type="SAM" id="MobiDB-lite"/>
    </source>
</evidence>
<dbReference type="InterPro" id="IPR035979">
    <property type="entry name" value="RBD_domain_sf"/>
</dbReference>
<evidence type="ECO:0000256" key="9">
    <source>
        <dbReference type="ARBA" id="ARBA00022989"/>
    </source>
</evidence>
<keyword evidence="4 14" id="KW-0812">Transmembrane</keyword>
<dbReference type="Gene3D" id="3.10.450.50">
    <property type="match status" value="1"/>
</dbReference>
<dbReference type="Proteomes" id="UP001064489">
    <property type="component" value="Chromosome 5"/>
</dbReference>
<dbReference type="InterPro" id="IPR000133">
    <property type="entry name" value="ER_ret_rcpt"/>
</dbReference>
<keyword evidence="3" id="KW-0813">Transport</keyword>
<dbReference type="EMBL" id="JAJSOW010000102">
    <property type="protein sequence ID" value="KAI9177990.1"/>
    <property type="molecule type" value="Genomic_DNA"/>
</dbReference>
<evidence type="ECO:0000313" key="17">
    <source>
        <dbReference type="EMBL" id="KAI9177990.1"/>
    </source>
</evidence>
<dbReference type="AlphaFoldDB" id="A0AAD5IVI5"/>
<evidence type="ECO:0000256" key="5">
    <source>
        <dbReference type="ARBA" id="ARBA00022824"/>
    </source>
</evidence>
<dbReference type="PROSITE" id="PS50102">
    <property type="entry name" value="RRM"/>
    <property type="match status" value="1"/>
</dbReference>
<dbReference type="GO" id="GO:0005789">
    <property type="term" value="C:endoplasmic reticulum membrane"/>
    <property type="evidence" value="ECO:0007669"/>
    <property type="project" value="UniProtKB-SubCell"/>
</dbReference>
<protein>
    <submittedName>
        <fullName evidence="17">Uncharacterized protein</fullName>
    </submittedName>
</protein>
<dbReference type="CDD" id="cd00590">
    <property type="entry name" value="RRM_SF"/>
    <property type="match status" value="1"/>
</dbReference>
<feature type="transmembrane region" description="Helical" evidence="14">
    <location>
        <begin position="65"/>
        <end position="85"/>
    </location>
</feature>
<dbReference type="InterPro" id="IPR018222">
    <property type="entry name" value="Nuclear_transport_factor_2_euk"/>
</dbReference>
<dbReference type="GO" id="GO:0006621">
    <property type="term" value="P:protein retention in ER lumen"/>
    <property type="evidence" value="ECO:0007669"/>
    <property type="project" value="InterPro"/>
</dbReference>
<dbReference type="InterPro" id="IPR032710">
    <property type="entry name" value="NTF2-like_dom_sf"/>
</dbReference>
<keyword evidence="5" id="KW-0256">Endoplasmic reticulum</keyword>
<comment type="similarity">
    <text evidence="2">Belongs to the ERD2 family.</text>
</comment>
<keyword evidence="9 14" id="KW-1133">Transmembrane helix</keyword>
<evidence type="ECO:0000259" key="15">
    <source>
        <dbReference type="PROSITE" id="PS50102"/>
    </source>
</evidence>
<reference evidence="17" key="2">
    <citation type="submission" date="2023-02" db="EMBL/GenBank/DDBJ databases">
        <authorList>
            <person name="Swenson N.G."/>
            <person name="Wegrzyn J.L."/>
            <person name="Mcevoy S.L."/>
        </authorList>
    </citation>
    <scope>NUCLEOTIDE SEQUENCE</scope>
    <source>
        <strain evidence="17">91603</strain>
        <tissue evidence="17">Leaf</tissue>
    </source>
</reference>
<reference evidence="17" key="1">
    <citation type="journal article" date="2022" name="Plant J.">
        <title>Strategies of tolerance reflected in two North American maple genomes.</title>
        <authorList>
            <person name="McEvoy S.L."/>
            <person name="Sezen U.U."/>
            <person name="Trouern-Trend A."/>
            <person name="McMahon S.M."/>
            <person name="Schaberg P.G."/>
            <person name="Yang J."/>
            <person name="Wegrzyn J.L."/>
            <person name="Swenson N.G."/>
        </authorList>
    </citation>
    <scope>NUCLEOTIDE SEQUENCE</scope>
    <source>
        <strain evidence="17">91603</strain>
    </source>
</reference>
<evidence type="ECO:0000256" key="7">
    <source>
        <dbReference type="ARBA" id="ARBA00022892"/>
    </source>
</evidence>
<keyword evidence="6 12" id="KW-0694">RNA-binding</keyword>
<dbReference type="Gene3D" id="3.30.70.330">
    <property type="match status" value="1"/>
</dbReference>
<dbReference type="GO" id="GO:0015031">
    <property type="term" value="P:protein transport"/>
    <property type="evidence" value="ECO:0007669"/>
    <property type="project" value="UniProtKB-KW"/>
</dbReference>
<evidence type="ECO:0000256" key="3">
    <source>
        <dbReference type="ARBA" id="ARBA00022448"/>
    </source>
</evidence>
<name>A0AAD5IVI5_ACENE</name>
<feature type="region of interest" description="Disordered" evidence="13">
    <location>
        <begin position="425"/>
        <end position="450"/>
    </location>
</feature>
<feature type="domain" description="RRM" evidence="15">
    <location>
        <begin position="479"/>
        <end position="554"/>
    </location>
</feature>
<dbReference type="InterPro" id="IPR012677">
    <property type="entry name" value="Nucleotide-bd_a/b_plait_sf"/>
</dbReference>
<organism evidence="17 18">
    <name type="scientific">Acer negundo</name>
    <name type="common">Box elder</name>
    <dbReference type="NCBI Taxonomy" id="4023"/>
    <lineage>
        <taxon>Eukaryota</taxon>
        <taxon>Viridiplantae</taxon>
        <taxon>Streptophyta</taxon>
        <taxon>Embryophyta</taxon>
        <taxon>Tracheophyta</taxon>
        <taxon>Spermatophyta</taxon>
        <taxon>Magnoliopsida</taxon>
        <taxon>eudicotyledons</taxon>
        <taxon>Gunneridae</taxon>
        <taxon>Pentapetalae</taxon>
        <taxon>rosids</taxon>
        <taxon>malvids</taxon>
        <taxon>Sapindales</taxon>
        <taxon>Sapindaceae</taxon>
        <taxon>Hippocastanoideae</taxon>
        <taxon>Acereae</taxon>
        <taxon>Acer</taxon>
    </lineage>
</organism>
<evidence type="ECO:0000256" key="1">
    <source>
        <dbReference type="ARBA" id="ARBA00004477"/>
    </source>
</evidence>
<comment type="subcellular location">
    <subcellularLocation>
        <location evidence="1">Endoplasmic reticulum membrane</location>
        <topology evidence="1">Multi-pass membrane protein</topology>
    </subcellularLocation>
</comment>
<dbReference type="SUPFAM" id="SSF54928">
    <property type="entry name" value="RNA-binding domain, RBD"/>
    <property type="match status" value="1"/>
</dbReference>
<dbReference type="PANTHER" id="PTHR10693:SF20">
    <property type="entry name" value="AT27578P"/>
    <property type="match status" value="1"/>
</dbReference>
<evidence type="ECO:0000256" key="14">
    <source>
        <dbReference type="SAM" id="Phobius"/>
    </source>
</evidence>
<evidence type="ECO:0000313" key="18">
    <source>
        <dbReference type="Proteomes" id="UP001064489"/>
    </source>
</evidence>
<evidence type="ECO:0000256" key="11">
    <source>
        <dbReference type="ARBA" id="ARBA00023170"/>
    </source>
</evidence>
<feature type="compositionally biased region" description="Gly residues" evidence="13">
    <location>
        <begin position="581"/>
        <end position="590"/>
    </location>
</feature>
<proteinExistence type="inferred from homology"/>
<dbReference type="FunFam" id="3.10.450.50:FF:000003">
    <property type="entry name" value="Nuclear transport factor 2 family protein"/>
    <property type="match status" value="1"/>
</dbReference>
<comment type="caution">
    <text evidence="17">The sequence shown here is derived from an EMBL/GenBank/DDBJ whole genome shotgun (WGS) entry which is preliminary data.</text>
</comment>
<evidence type="ECO:0000256" key="10">
    <source>
        <dbReference type="ARBA" id="ARBA00023136"/>
    </source>
</evidence>
<feature type="transmembrane region" description="Helical" evidence="14">
    <location>
        <begin position="41"/>
        <end position="59"/>
    </location>
</feature>
<dbReference type="InterPro" id="IPR000504">
    <property type="entry name" value="RRM_dom"/>
</dbReference>
<keyword evidence="8" id="KW-0653">Protein transport</keyword>
<evidence type="ECO:0000256" key="8">
    <source>
        <dbReference type="ARBA" id="ARBA00022927"/>
    </source>
</evidence>
<evidence type="ECO:0000256" key="12">
    <source>
        <dbReference type="PROSITE-ProRule" id="PRU00176"/>
    </source>
</evidence>
<dbReference type="CDD" id="cd00780">
    <property type="entry name" value="NTF2"/>
    <property type="match status" value="1"/>
</dbReference>
<dbReference type="GO" id="GO:0016192">
    <property type="term" value="P:vesicle-mediated transport"/>
    <property type="evidence" value="ECO:0007669"/>
    <property type="project" value="UniProtKB-KW"/>
</dbReference>
<dbReference type="GO" id="GO:0046923">
    <property type="term" value="F:ER retention sequence binding"/>
    <property type="evidence" value="ECO:0007669"/>
    <property type="project" value="InterPro"/>
</dbReference>
<gene>
    <name evidence="17" type="ORF">LWI28_021449</name>
</gene>
<feature type="region of interest" description="Disordered" evidence="13">
    <location>
        <begin position="552"/>
        <end position="634"/>
    </location>
</feature>
<evidence type="ECO:0000256" key="6">
    <source>
        <dbReference type="ARBA" id="ARBA00022884"/>
    </source>
</evidence>
<accession>A0AAD5IVI5</accession>
<dbReference type="GO" id="GO:0005829">
    <property type="term" value="C:cytosol"/>
    <property type="evidence" value="ECO:0007669"/>
    <property type="project" value="TreeGrafter"/>
</dbReference>
<feature type="domain" description="NTF2" evidence="16">
    <location>
        <begin position="201"/>
        <end position="317"/>
    </location>
</feature>
<evidence type="ECO:0000259" key="16">
    <source>
        <dbReference type="PROSITE" id="PS50177"/>
    </source>
</evidence>
<keyword evidence="7" id="KW-0931">ER-Golgi transport</keyword>
<dbReference type="GO" id="GO:1990904">
    <property type="term" value="C:ribonucleoprotein complex"/>
    <property type="evidence" value="ECO:0007669"/>
    <property type="project" value="TreeGrafter"/>
</dbReference>
<feature type="compositionally biased region" description="Basic and acidic residues" evidence="13">
    <location>
        <begin position="593"/>
        <end position="603"/>
    </location>
</feature>
<sequence>MSVSVSVVSEDQKKEMGVRRGRSPVGVMFGWLGRQPMKVKSFLVVTFVVLTLVAMKLFVKNRDYFFVASEAVHAAGIIVLIYKLTTKKTCSGLSLKTQELTAVFLAVRLVCSTIMESDIHTVLDFATFVSTAWVIYTMRFKLKSTYIKELDNFNIYYIDPRSLRSESQVQGFRLLLRDQELLVAMAASMQEAPTSPTADIVGNAFVHQYYLILHQSPELVHRFYQDVSKLGRPEEDGAMSITTTMQAINDKILSLDYGEFSAEITTVDAQESYNGGVLVLVTGYLTGKDNVRQKFTQSFFLAPQDKGYFVLNDVFRYVDDANHGNQTSTNNVEAPITPDQDVSPVEENHVPDQTDVLSEEINEEEVYNPTENGDGTVEEEEAPVAEVVDEIPDDTHMDAESNSKIEEAPKKSYASIVKVMKDSSVPISSSPTQASLRSIKSQEQQPASVSPPFLVAEKPVGSTNAVENGSSQEGGVEGPSVYLKGLPVNATHALVENEFKNFGTIRSGGIQIKMQKGFCFGFVEFEEETAVQRAIEASPILVSGRRVVVEPKKSTRGGNRGRFLSGAGNGYRNEGARERGNYGGGRGYGRGDFSNRSEFENRGGSRGGFSNRRGDGYQRSDQMGSNGGRVNRAGRMTVNVAAKNVAPRVPAPA</sequence>
<dbReference type="Pfam" id="PF00810">
    <property type="entry name" value="ER_lumen_recept"/>
    <property type="match status" value="1"/>
</dbReference>
<dbReference type="SMART" id="SM00360">
    <property type="entry name" value="RRM"/>
    <property type="match status" value="1"/>
</dbReference>
<dbReference type="InterPro" id="IPR002075">
    <property type="entry name" value="NTF2_dom"/>
</dbReference>
<keyword evidence="18" id="KW-1185">Reference proteome</keyword>
<dbReference type="PROSITE" id="PS50177">
    <property type="entry name" value="NTF2_DOMAIN"/>
    <property type="match status" value="1"/>
</dbReference>
<evidence type="ECO:0000256" key="2">
    <source>
        <dbReference type="ARBA" id="ARBA00010120"/>
    </source>
</evidence>